<feature type="domain" description="4Fe-4S ferredoxin-type" evidence="9">
    <location>
        <begin position="181"/>
        <end position="210"/>
    </location>
</feature>
<keyword evidence="6" id="KW-0408">Iron</keyword>
<accession>A0A939KFS9</accession>
<dbReference type="GO" id="GO:0016651">
    <property type="term" value="F:oxidoreductase activity, acting on NAD(P)H"/>
    <property type="evidence" value="ECO:0007669"/>
    <property type="project" value="UniProtKB-ARBA"/>
</dbReference>
<evidence type="ECO:0000313" key="11">
    <source>
        <dbReference type="Proteomes" id="UP000664218"/>
    </source>
</evidence>
<dbReference type="Proteomes" id="UP000664218">
    <property type="component" value="Unassembled WGS sequence"/>
</dbReference>
<dbReference type="Pfam" id="PF13187">
    <property type="entry name" value="Fer4_9"/>
    <property type="match status" value="1"/>
</dbReference>
<keyword evidence="11" id="KW-1185">Reference proteome</keyword>
<comment type="cofactor">
    <cofactor evidence="1">
        <name>[4Fe-4S] cluster</name>
        <dbReference type="ChEBI" id="CHEBI:49883"/>
    </cofactor>
</comment>
<dbReference type="InterPro" id="IPR017900">
    <property type="entry name" value="4Fe4S_Fe_S_CS"/>
</dbReference>
<sequence>MIFYFSGTGNSLYAAERIREQIGGRVIDMAEAMEKSQYRYEIEAGDRIGFVFPAYYYGLPTIVKEFIGKIEMNTTDSVHVYSVVTCGANYGAVDRVMKKLLKEKGLNLSAFYGLPMVDNFIFGYDLQNKVEQEQTLKNAEGRLRAIMKSISVNGKSDKPSTFFERMLTGAVYPIYEKGRKTRKFYADNRCISCNLCEEICPAKAIEMVDGRPKWIKEQCIHCVACINRCPVEAIQYGQSTKKRNRYVHPILK</sequence>
<dbReference type="AlphaFoldDB" id="A0A939KFS9"/>
<dbReference type="InterPro" id="IPR008254">
    <property type="entry name" value="Flavodoxin/NO_synth"/>
</dbReference>
<dbReference type="InterPro" id="IPR029039">
    <property type="entry name" value="Flavoprotein-like_sf"/>
</dbReference>
<evidence type="ECO:0000259" key="8">
    <source>
        <dbReference type="PROSITE" id="PS50902"/>
    </source>
</evidence>
<dbReference type="EMBL" id="JAFNJU010000001">
    <property type="protein sequence ID" value="MBO1263594.1"/>
    <property type="molecule type" value="Genomic_DNA"/>
</dbReference>
<dbReference type="GO" id="GO:0051539">
    <property type="term" value="F:4 iron, 4 sulfur cluster binding"/>
    <property type="evidence" value="ECO:0007669"/>
    <property type="project" value="UniProtKB-KW"/>
</dbReference>
<evidence type="ECO:0000256" key="1">
    <source>
        <dbReference type="ARBA" id="ARBA00001966"/>
    </source>
</evidence>
<name>A0A939KFS9_9CLOT</name>
<keyword evidence="5" id="KW-0479">Metal-binding</keyword>
<evidence type="ECO:0000256" key="5">
    <source>
        <dbReference type="ARBA" id="ARBA00022723"/>
    </source>
</evidence>
<evidence type="ECO:0000259" key="9">
    <source>
        <dbReference type="PROSITE" id="PS51379"/>
    </source>
</evidence>
<organism evidence="10 11">
    <name type="scientific">Proteiniclasticum aestuarii</name>
    <dbReference type="NCBI Taxonomy" id="2817862"/>
    <lineage>
        <taxon>Bacteria</taxon>
        <taxon>Bacillati</taxon>
        <taxon>Bacillota</taxon>
        <taxon>Clostridia</taxon>
        <taxon>Eubacteriales</taxon>
        <taxon>Clostridiaceae</taxon>
        <taxon>Proteiniclasticum</taxon>
    </lineage>
</organism>
<comment type="function">
    <text evidence="2">Ferredoxins are iron-sulfur proteins that transfer electrons in a wide variety of metabolic reactions.</text>
</comment>
<evidence type="ECO:0000256" key="6">
    <source>
        <dbReference type="ARBA" id="ARBA00023004"/>
    </source>
</evidence>
<dbReference type="GO" id="GO:0010181">
    <property type="term" value="F:FMN binding"/>
    <property type="evidence" value="ECO:0007669"/>
    <property type="project" value="InterPro"/>
</dbReference>
<reference evidence="10" key="1">
    <citation type="submission" date="2021-03" db="EMBL/GenBank/DDBJ databases">
        <title>Proteiniclasticum marinus sp. nov., isolated from tidal flat sediment.</title>
        <authorList>
            <person name="Namirimu T."/>
            <person name="Yang J.-A."/>
            <person name="Yang S.-H."/>
            <person name="Kim Y.-J."/>
            <person name="Kwon K.K."/>
        </authorList>
    </citation>
    <scope>NUCLEOTIDE SEQUENCE</scope>
    <source>
        <strain evidence="10">SCR006</strain>
    </source>
</reference>
<dbReference type="Gene3D" id="3.30.70.20">
    <property type="match status" value="1"/>
</dbReference>
<dbReference type="InterPro" id="IPR050157">
    <property type="entry name" value="PSI_iron-sulfur_center"/>
</dbReference>
<dbReference type="InterPro" id="IPR026816">
    <property type="entry name" value="Flavodoxin_dom"/>
</dbReference>
<dbReference type="PANTHER" id="PTHR24960:SF79">
    <property type="entry name" value="PHOTOSYSTEM I IRON-SULFUR CENTER"/>
    <property type="match status" value="1"/>
</dbReference>
<dbReference type="PROSITE" id="PS51379">
    <property type="entry name" value="4FE4S_FER_2"/>
    <property type="match status" value="2"/>
</dbReference>
<gene>
    <name evidence="10" type="ORF">J3A84_00885</name>
</gene>
<evidence type="ECO:0000256" key="3">
    <source>
        <dbReference type="ARBA" id="ARBA00013529"/>
    </source>
</evidence>
<dbReference type="Pfam" id="PF12724">
    <property type="entry name" value="Flavodoxin_5"/>
    <property type="match status" value="1"/>
</dbReference>
<dbReference type="NCBIfam" id="NF038196">
    <property type="entry name" value="ferrodoxin_EFR1"/>
    <property type="match status" value="1"/>
</dbReference>
<dbReference type="InterPro" id="IPR047964">
    <property type="entry name" value="EFR1-like"/>
</dbReference>
<keyword evidence="4" id="KW-0004">4Fe-4S</keyword>
<dbReference type="PROSITE" id="PS50902">
    <property type="entry name" value="FLAVODOXIN_LIKE"/>
    <property type="match status" value="1"/>
</dbReference>
<feature type="domain" description="4Fe-4S ferredoxin-type" evidence="9">
    <location>
        <begin position="211"/>
        <end position="239"/>
    </location>
</feature>
<dbReference type="PROSITE" id="PS00198">
    <property type="entry name" value="4FE4S_FER_1"/>
    <property type="match status" value="2"/>
</dbReference>
<dbReference type="Gene3D" id="3.40.50.360">
    <property type="match status" value="1"/>
</dbReference>
<evidence type="ECO:0000256" key="7">
    <source>
        <dbReference type="ARBA" id="ARBA00023014"/>
    </source>
</evidence>
<evidence type="ECO:0000256" key="2">
    <source>
        <dbReference type="ARBA" id="ARBA00003532"/>
    </source>
</evidence>
<dbReference type="GO" id="GO:0046872">
    <property type="term" value="F:metal ion binding"/>
    <property type="evidence" value="ECO:0007669"/>
    <property type="project" value="UniProtKB-KW"/>
</dbReference>
<feature type="domain" description="Flavodoxin-like" evidence="8">
    <location>
        <begin position="1"/>
        <end position="144"/>
    </location>
</feature>
<dbReference type="RefSeq" id="WP_207598112.1">
    <property type="nucleotide sequence ID" value="NZ_JAFNJU010000001.1"/>
</dbReference>
<dbReference type="SUPFAM" id="SSF54862">
    <property type="entry name" value="4Fe-4S ferredoxins"/>
    <property type="match status" value="1"/>
</dbReference>
<comment type="caution">
    <text evidence="10">The sequence shown here is derived from an EMBL/GenBank/DDBJ whole genome shotgun (WGS) entry which is preliminary data.</text>
</comment>
<proteinExistence type="predicted"/>
<evidence type="ECO:0000313" key="10">
    <source>
        <dbReference type="EMBL" id="MBO1263594.1"/>
    </source>
</evidence>
<dbReference type="InterPro" id="IPR017896">
    <property type="entry name" value="4Fe4S_Fe-S-bd"/>
</dbReference>
<evidence type="ECO:0000256" key="4">
    <source>
        <dbReference type="ARBA" id="ARBA00022485"/>
    </source>
</evidence>
<protein>
    <recommendedName>
        <fullName evidence="3">Ferredoxin</fullName>
    </recommendedName>
</protein>
<dbReference type="PANTHER" id="PTHR24960">
    <property type="entry name" value="PHOTOSYSTEM I IRON-SULFUR CENTER-RELATED"/>
    <property type="match status" value="1"/>
</dbReference>
<dbReference type="SUPFAM" id="SSF52218">
    <property type="entry name" value="Flavoproteins"/>
    <property type="match status" value="1"/>
</dbReference>
<keyword evidence="7" id="KW-0411">Iron-sulfur</keyword>